<dbReference type="EMBL" id="CAJHUC010001995">
    <property type="protein sequence ID" value="CAD7702896.1"/>
    <property type="molecule type" value="Genomic_DNA"/>
</dbReference>
<evidence type="ECO:0000313" key="5">
    <source>
        <dbReference type="Proteomes" id="UP000708148"/>
    </source>
</evidence>
<comment type="subcellular location">
    <subcellularLocation>
        <location evidence="1">Membrane</location>
        <topology evidence="1">Multi-pass membrane protein</topology>
    </subcellularLocation>
</comment>
<evidence type="ECO:0000259" key="3">
    <source>
        <dbReference type="Pfam" id="PF14159"/>
    </source>
</evidence>
<evidence type="ECO:0000256" key="1">
    <source>
        <dbReference type="ARBA" id="ARBA00004141"/>
    </source>
</evidence>
<dbReference type="InterPro" id="IPR033344">
    <property type="entry name" value="CURT1"/>
</dbReference>
<dbReference type="AlphaFoldDB" id="A0A8S1J9Z3"/>
<keyword evidence="2" id="KW-0472">Membrane</keyword>
<dbReference type="OrthoDB" id="514631at2759"/>
<name>A0A8S1J9Z3_9CHLO</name>
<dbReference type="GO" id="GO:0016020">
    <property type="term" value="C:membrane"/>
    <property type="evidence" value="ECO:0007669"/>
    <property type="project" value="UniProtKB-SubCell"/>
</dbReference>
<accession>A0A8S1J9Z3</accession>
<evidence type="ECO:0000313" key="4">
    <source>
        <dbReference type="EMBL" id="CAD7702896.1"/>
    </source>
</evidence>
<keyword evidence="2" id="KW-0812">Transmembrane</keyword>
<reference evidence="4" key="1">
    <citation type="submission" date="2020-12" db="EMBL/GenBank/DDBJ databases">
        <authorList>
            <person name="Iha C."/>
        </authorList>
    </citation>
    <scope>NUCLEOTIDE SEQUENCE</scope>
</reference>
<proteinExistence type="predicted"/>
<dbReference type="PANTHER" id="PTHR33222:SF4">
    <property type="entry name" value="PROTEIN CURVATURE THYLAKOID 1A, CHLOROPLASTIC"/>
    <property type="match status" value="1"/>
</dbReference>
<dbReference type="GO" id="GO:0009579">
    <property type="term" value="C:thylakoid"/>
    <property type="evidence" value="ECO:0007669"/>
    <property type="project" value="InterPro"/>
</dbReference>
<organism evidence="4 5">
    <name type="scientific">Ostreobium quekettii</name>
    <dbReference type="NCBI Taxonomy" id="121088"/>
    <lineage>
        <taxon>Eukaryota</taxon>
        <taxon>Viridiplantae</taxon>
        <taxon>Chlorophyta</taxon>
        <taxon>core chlorophytes</taxon>
        <taxon>Ulvophyceae</taxon>
        <taxon>TCBD clade</taxon>
        <taxon>Bryopsidales</taxon>
        <taxon>Ostreobineae</taxon>
        <taxon>Ostreobiaceae</taxon>
        <taxon>Ostreobium</taxon>
    </lineage>
</organism>
<dbReference type="PANTHER" id="PTHR33222">
    <property type="match status" value="1"/>
</dbReference>
<feature type="transmembrane region" description="Helical" evidence="2">
    <location>
        <begin position="70"/>
        <end position="90"/>
    </location>
</feature>
<comment type="caution">
    <text evidence="4">The sequence shown here is derived from an EMBL/GenBank/DDBJ whole genome shotgun (WGS) entry which is preliminary data.</text>
</comment>
<keyword evidence="5" id="KW-1185">Reference proteome</keyword>
<sequence>MSTEGIQQRRTVIKAQKSSFDATEKIDEFTSYLEKQWDETEQKPVAVAVIIAGLVALYAVNGIVGNVEKIPVFGFLFEIVGILVTGWFGYRYLVFESDREELKQNIDDFLDKVKGN</sequence>
<dbReference type="Proteomes" id="UP000708148">
    <property type="component" value="Unassembled WGS sequence"/>
</dbReference>
<feature type="transmembrane region" description="Helical" evidence="2">
    <location>
        <begin position="45"/>
        <end position="64"/>
    </location>
</feature>
<feature type="domain" description="Cyanobacterial aminoacyl-tRNA synthetase CAAD" evidence="3">
    <location>
        <begin position="32"/>
        <end position="115"/>
    </location>
</feature>
<evidence type="ECO:0000256" key="2">
    <source>
        <dbReference type="SAM" id="Phobius"/>
    </source>
</evidence>
<keyword evidence="2" id="KW-1133">Transmembrane helix</keyword>
<dbReference type="Pfam" id="PF14159">
    <property type="entry name" value="CAAD"/>
    <property type="match status" value="1"/>
</dbReference>
<gene>
    <name evidence="4" type="ORF">OSTQU699_LOCUS8253</name>
</gene>
<dbReference type="InterPro" id="IPR025564">
    <property type="entry name" value="CAAD_dom"/>
</dbReference>
<protein>
    <recommendedName>
        <fullName evidence="3">Cyanobacterial aminoacyl-tRNA synthetase CAAD domain-containing protein</fullName>
    </recommendedName>
</protein>